<proteinExistence type="predicted"/>
<accession>A0A752E775</accession>
<reference evidence="1" key="1">
    <citation type="journal article" date="2018" name="Genome Biol.">
        <title>SKESA: strategic k-mer extension for scrupulous assemblies.</title>
        <authorList>
            <person name="Souvorov A."/>
            <person name="Agarwala R."/>
            <person name="Lipman D.J."/>
        </authorList>
    </citation>
    <scope>NUCLEOTIDE SEQUENCE</scope>
    <source>
        <strain evidence="1">BCW_3411</strain>
    </source>
</reference>
<comment type="caution">
    <text evidence="1">The sequence shown here is derived from an EMBL/GenBank/DDBJ whole genome shotgun (WGS) entry which is preliminary data.</text>
</comment>
<gene>
    <name evidence="1" type="ORF">GNC54_004585</name>
</gene>
<dbReference type="AlphaFoldDB" id="A0A752E775"/>
<reference evidence="1" key="2">
    <citation type="submission" date="2018-07" db="EMBL/GenBank/DDBJ databases">
        <authorList>
            <consortium name="NCBI Pathogen Detection Project"/>
        </authorList>
    </citation>
    <scope>NUCLEOTIDE SEQUENCE</scope>
    <source>
        <strain evidence="1">BCW_3411</strain>
    </source>
</reference>
<dbReference type="EMBL" id="DAAWCW010000030">
    <property type="protein sequence ID" value="HAF7305415.1"/>
    <property type="molecule type" value="Genomic_DNA"/>
</dbReference>
<name>A0A752E775_SALDU</name>
<organism evidence="1">
    <name type="scientific">Salmonella dublin</name>
    <dbReference type="NCBI Taxonomy" id="98360"/>
    <lineage>
        <taxon>Bacteria</taxon>
        <taxon>Pseudomonadati</taxon>
        <taxon>Pseudomonadota</taxon>
        <taxon>Gammaproteobacteria</taxon>
        <taxon>Enterobacterales</taxon>
        <taxon>Enterobacteriaceae</taxon>
        <taxon>Salmonella</taxon>
    </lineage>
</organism>
<sequence length="140" mass="15880">MRRICRRMLWSRASKIGYRRRYKIALFVKTGATECAIMHPSERNGELTMKKMLSVVALSLALVGCMDKPKTYICGNEAFEVTSEYMKVVQGKSTGVVMDNISKNQYKLFTPIGTAFYTVNENTIDIKVGVYQNTLTCEVK</sequence>
<evidence type="ECO:0000313" key="1">
    <source>
        <dbReference type="EMBL" id="HAF7305415.1"/>
    </source>
</evidence>
<protein>
    <submittedName>
        <fullName evidence="1">Uncharacterized protein</fullName>
    </submittedName>
</protein>